<dbReference type="PANTHER" id="PTHR43289">
    <property type="entry name" value="MITOGEN-ACTIVATED PROTEIN KINASE KINASE KINASE 20-RELATED"/>
    <property type="match status" value="1"/>
</dbReference>
<evidence type="ECO:0000256" key="4">
    <source>
        <dbReference type="ARBA" id="ARBA00022840"/>
    </source>
</evidence>
<dbReference type="InterPro" id="IPR000719">
    <property type="entry name" value="Prot_kinase_dom"/>
</dbReference>
<dbReference type="Gene3D" id="1.25.40.10">
    <property type="entry name" value="Tetratricopeptide repeat domain"/>
    <property type="match status" value="2"/>
</dbReference>
<dbReference type="CDD" id="cd14014">
    <property type="entry name" value="STKc_PknB_like"/>
    <property type="match status" value="1"/>
</dbReference>
<dbReference type="SUPFAM" id="SSF48452">
    <property type="entry name" value="TPR-like"/>
    <property type="match status" value="2"/>
</dbReference>
<dbReference type="InterPro" id="IPR008271">
    <property type="entry name" value="Ser/Thr_kinase_AS"/>
</dbReference>
<evidence type="ECO:0000256" key="6">
    <source>
        <dbReference type="SAM" id="Phobius"/>
    </source>
</evidence>
<keyword evidence="1" id="KW-0808">Transferase</keyword>
<name>A0ABV6SVF2_9GAMM</name>
<protein>
    <submittedName>
        <fullName evidence="8">Tetratricopeptide repeat protein</fullName>
    </submittedName>
</protein>
<comment type="caution">
    <text evidence="8">The sequence shown here is derived from an EMBL/GenBank/DDBJ whole genome shotgun (WGS) entry which is preliminary data.</text>
</comment>
<evidence type="ECO:0000256" key="1">
    <source>
        <dbReference type="ARBA" id="ARBA00022679"/>
    </source>
</evidence>
<dbReference type="InterPro" id="IPR011009">
    <property type="entry name" value="Kinase-like_dom_sf"/>
</dbReference>
<keyword evidence="6" id="KW-0812">Transmembrane</keyword>
<dbReference type="Proteomes" id="UP001589898">
    <property type="component" value="Unassembled WGS sequence"/>
</dbReference>
<evidence type="ECO:0000313" key="9">
    <source>
        <dbReference type="Proteomes" id="UP001589898"/>
    </source>
</evidence>
<dbReference type="Pfam" id="PF13424">
    <property type="entry name" value="TPR_12"/>
    <property type="match status" value="3"/>
</dbReference>
<dbReference type="InterPro" id="IPR017441">
    <property type="entry name" value="Protein_kinase_ATP_BS"/>
</dbReference>
<evidence type="ECO:0000256" key="3">
    <source>
        <dbReference type="ARBA" id="ARBA00022777"/>
    </source>
</evidence>
<dbReference type="InterPro" id="IPR019734">
    <property type="entry name" value="TPR_rpt"/>
</dbReference>
<dbReference type="PANTHER" id="PTHR43289:SF34">
    <property type="entry name" value="SERINE_THREONINE-PROTEIN KINASE YBDM-RELATED"/>
    <property type="match status" value="1"/>
</dbReference>
<evidence type="ECO:0000256" key="5">
    <source>
        <dbReference type="PROSITE-ProRule" id="PRU10141"/>
    </source>
</evidence>
<evidence type="ECO:0000259" key="7">
    <source>
        <dbReference type="PROSITE" id="PS50011"/>
    </source>
</evidence>
<dbReference type="PROSITE" id="PS00107">
    <property type="entry name" value="PROTEIN_KINASE_ATP"/>
    <property type="match status" value="1"/>
</dbReference>
<dbReference type="InterPro" id="IPR011990">
    <property type="entry name" value="TPR-like_helical_dom_sf"/>
</dbReference>
<accession>A0ABV6SVF2</accession>
<evidence type="ECO:0000313" key="8">
    <source>
        <dbReference type="EMBL" id="MFC0717411.1"/>
    </source>
</evidence>
<keyword evidence="4 5" id="KW-0067">ATP-binding</keyword>
<feature type="transmembrane region" description="Helical" evidence="6">
    <location>
        <begin position="396"/>
        <end position="417"/>
    </location>
</feature>
<dbReference type="SMART" id="SM00220">
    <property type="entry name" value="S_TKc"/>
    <property type="match status" value="1"/>
</dbReference>
<dbReference type="SMART" id="SM00028">
    <property type="entry name" value="TPR"/>
    <property type="match status" value="5"/>
</dbReference>
<evidence type="ECO:0000256" key="2">
    <source>
        <dbReference type="ARBA" id="ARBA00022741"/>
    </source>
</evidence>
<gene>
    <name evidence="8" type="ORF">ACFFFU_06580</name>
</gene>
<dbReference type="EMBL" id="JBHLTF010000027">
    <property type="protein sequence ID" value="MFC0717411.1"/>
    <property type="molecule type" value="Genomic_DNA"/>
</dbReference>
<keyword evidence="6" id="KW-0472">Membrane</keyword>
<dbReference type="Gene3D" id="1.10.510.10">
    <property type="entry name" value="Transferase(Phosphotransferase) domain 1"/>
    <property type="match status" value="1"/>
</dbReference>
<proteinExistence type="predicted"/>
<reference evidence="8 9" key="1">
    <citation type="submission" date="2024-09" db="EMBL/GenBank/DDBJ databases">
        <authorList>
            <person name="Sun Q."/>
            <person name="Mori K."/>
        </authorList>
    </citation>
    <scope>NUCLEOTIDE SEQUENCE [LARGE SCALE GENOMIC DNA]</scope>
    <source>
        <strain evidence="8 9">KCTC 52403</strain>
    </source>
</reference>
<dbReference type="PROSITE" id="PS00108">
    <property type="entry name" value="PROTEIN_KINASE_ST"/>
    <property type="match status" value="1"/>
</dbReference>
<dbReference type="RefSeq" id="WP_189498300.1">
    <property type="nucleotide sequence ID" value="NZ_BMZT01000009.1"/>
</dbReference>
<keyword evidence="9" id="KW-1185">Reference proteome</keyword>
<dbReference type="SUPFAM" id="SSF56112">
    <property type="entry name" value="Protein kinase-like (PK-like)"/>
    <property type="match status" value="1"/>
</dbReference>
<dbReference type="PROSITE" id="PS50011">
    <property type="entry name" value="PROTEIN_KINASE_DOM"/>
    <property type="match status" value="1"/>
</dbReference>
<feature type="binding site" evidence="5">
    <location>
        <position position="107"/>
    </location>
    <ligand>
        <name>ATP</name>
        <dbReference type="ChEBI" id="CHEBI:30616"/>
    </ligand>
</feature>
<keyword evidence="3" id="KW-0418">Kinase</keyword>
<sequence length="966" mass="105346">MDPDRWQRLSPLLDALLELEPGPRAQSLAALREDDPALADDLEELLGLEEGQEDFLSEPVVSQLPLARANAVIGPYRLERMIGEGGMGQVWLASRADGLYERRVALKLLRPGLADPNLRLRFTRERQILARLEHAHIARLLDAGISSDQQPYLALDYVDGEPITDWCRLREPSVEARLRLFLQVCEAVSHAHANLIVHRDLKPSNILVTPLDEVRLLDFGIAKLLDTPDVGVDGTRTDVRAFTLHYAAPEQVRGEPVTTMTDIYSLGVVLYEMLAGCKPYRPRRLSDAEWEEAILSADPMRPSMALQRGGDAVTGNEGAHTATIRPQAQLRRDARRIAGDLDNIVLKAMSKAPEQRYSSVEALAQDISRHLDGRPVRARPQALAYRVRKYVARHRWALGTGTAIAAVLVAALAVVLWQAEQAVQQAERARALQTFMVGLFENAGSTPGGAPLDIRRLLDDGVRRGELELAQQPVALAELLGVIARLRASLGDYAQALALQQRQDRLIAGIASPPPGLRLQAATDMGRTRRLLGQAQACTAAMQPLQPLALREQERLPSLAADFHSQLARCRRDTGDIEAARAGFQRALALRRSVPQHEAGVVESLSDLAGLRAATGDSALALREQHAALDLLRRSVGARHPQAIDILRSTCALHRDLGDLRAAEADCREALELALEIRGAQHHATVDVRRQLGALLVDDGRLGEAEVIFRDAHAWLLARLGNRHSDVARNANSLAIVAWERGDFAAALAGLRQATAIWRETGHDALLATALFNQARVLHETGDQGRAAELLQESLRLRSERFGADHGLVGATLRLVGEVEAARGRHAEALAALRRAVALTSASYGPAHPVTRRAELALAQLEARQGTEGAMARLDHLANLPETDAGLRTIAWLARASTAAMRCHGPRRAESLAVFTALGHRVAMARPEGGTVVREVDAWRRRCDEGAPAAAAAIAQDATQPRRPQP</sequence>
<feature type="domain" description="Protein kinase" evidence="7">
    <location>
        <begin position="76"/>
        <end position="371"/>
    </location>
</feature>
<keyword evidence="2 5" id="KW-0547">Nucleotide-binding</keyword>
<dbReference type="Pfam" id="PF00069">
    <property type="entry name" value="Pkinase"/>
    <property type="match status" value="1"/>
</dbReference>
<dbReference type="Gene3D" id="3.30.200.20">
    <property type="entry name" value="Phosphorylase Kinase, domain 1"/>
    <property type="match status" value="1"/>
</dbReference>
<keyword evidence="6" id="KW-1133">Transmembrane helix</keyword>
<organism evidence="8 9">
    <name type="scientific">Luteimonas padinae</name>
    <dbReference type="NCBI Taxonomy" id="1714359"/>
    <lineage>
        <taxon>Bacteria</taxon>
        <taxon>Pseudomonadati</taxon>
        <taxon>Pseudomonadota</taxon>
        <taxon>Gammaproteobacteria</taxon>
        <taxon>Lysobacterales</taxon>
        <taxon>Lysobacteraceae</taxon>
        <taxon>Luteimonas</taxon>
    </lineage>
</organism>